<dbReference type="Proteomes" id="UP001218188">
    <property type="component" value="Unassembled WGS sequence"/>
</dbReference>
<accession>A0AAD6S5D7</accession>
<evidence type="ECO:0000313" key="2">
    <source>
        <dbReference type="Proteomes" id="UP001218188"/>
    </source>
</evidence>
<dbReference type="EMBL" id="JARJCM010000241">
    <property type="protein sequence ID" value="KAJ7021150.1"/>
    <property type="molecule type" value="Genomic_DNA"/>
</dbReference>
<protein>
    <submittedName>
        <fullName evidence="1">Uncharacterized protein</fullName>
    </submittedName>
</protein>
<reference evidence="1" key="1">
    <citation type="submission" date="2023-03" db="EMBL/GenBank/DDBJ databases">
        <title>Massive genome expansion in bonnet fungi (Mycena s.s.) driven by repeated elements and novel gene families across ecological guilds.</title>
        <authorList>
            <consortium name="Lawrence Berkeley National Laboratory"/>
            <person name="Harder C.B."/>
            <person name="Miyauchi S."/>
            <person name="Viragh M."/>
            <person name="Kuo A."/>
            <person name="Thoen E."/>
            <person name="Andreopoulos B."/>
            <person name="Lu D."/>
            <person name="Skrede I."/>
            <person name="Drula E."/>
            <person name="Henrissat B."/>
            <person name="Morin E."/>
            <person name="Kohler A."/>
            <person name="Barry K."/>
            <person name="LaButti K."/>
            <person name="Morin E."/>
            <person name="Salamov A."/>
            <person name="Lipzen A."/>
            <person name="Mereny Z."/>
            <person name="Hegedus B."/>
            <person name="Baldrian P."/>
            <person name="Stursova M."/>
            <person name="Weitz H."/>
            <person name="Taylor A."/>
            <person name="Grigoriev I.V."/>
            <person name="Nagy L.G."/>
            <person name="Martin F."/>
            <person name="Kauserud H."/>
        </authorList>
    </citation>
    <scope>NUCLEOTIDE SEQUENCE</scope>
    <source>
        <strain evidence="1">CBHHK200</strain>
    </source>
</reference>
<sequence length="305" mass="34048">METTITTTVGLTLEDIIRLHQPPVVRYAATSRTTKSVSKAELGLGRRLLEVRAEHKWVDDIKKRYGFASITIPHDYKDPKLVASLLVNQDPDPFIETQELVTHMFHRDHTLGPAVRIAVAYVTLGGRCGQTTAFSQAAIDAIRTLTVRPGEHEDSLIYPDHQLSLDVLLGQRWQENPPQSGKREAHLILGEDKTHTVMKKARPEIDDIVAGGTYQYPTIFEKTDSGIRILTQVWSQMASSRKNGNPAAALRKLEISAFSYCLLEISRDLEGNPKKKKKNITKLQPIVHVKPLPALAVPKEKAVAM</sequence>
<organism evidence="1 2">
    <name type="scientific">Mycena alexandri</name>
    <dbReference type="NCBI Taxonomy" id="1745969"/>
    <lineage>
        <taxon>Eukaryota</taxon>
        <taxon>Fungi</taxon>
        <taxon>Dikarya</taxon>
        <taxon>Basidiomycota</taxon>
        <taxon>Agaricomycotina</taxon>
        <taxon>Agaricomycetes</taxon>
        <taxon>Agaricomycetidae</taxon>
        <taxon>Agaricales</taxon>
        <taxon>Marasmiineae</taxon>
        <taxon>Mycenaceae</taxon>
        <taxon>Mycena</taxon>
    </lineage>
</organism>
<evidence type="ECO:0000313" key="1">
    <source>
        <dbReference type="EMBL" id="KAJ7021150.1"/>
    </source>
</evidence>
<gene>
    <name evidence="1" type="ORF">C8F04DRAFT_1195829</name>
</gene>
<proteinExistence type="predicted"/>
<name>A0AAD6S5D7_9AGAR</name>
<dbReference type="AlphaFoldDB" id="A0AAD6S5D7"/>
<keyword evidence="2" id="KW-1185">Reference proteome</keyword>
<comment type="caution">
    <text evidence="1">The sequence shown here is derived from an EMBL/GenBank/DDBJ whole genome shotgun (WGS) entry which is preliminary data.</text>
</comment>